<dbReference type="Proteomes" id="UP001060215">
    <property type="component" value="Chromosome 2"/>
</dbReference>
<evidence type="ECO:0000313" key="2">
    <source>
        <dbReference type="Proteomes" id="UP001060215"/>
    </source>
</evidence>
<accession>A0ACC0I1A7</accession>
<keyword evidence="2" id="KW-1185">Reference proteome</keyword>
<comment type="caution">
    <text evidence="1">The sequence shown here is derived from an EMBL/GenBank/DDBJ whole genome shotgun (WGS) entry which is preliminary data.</text>
</comment>
<name>A0ACC0I1A7_9ERIC</name>
<evidence type="ECO:0000313" key="1">
    <source>
        <dbReference type="EMBL" id="KAI8019013.1"/>
    </source>
</evidence>
<reference evidence="1 2" key="1">
    <citation type="journal article" date="2022" name="Plant J.">
        <title>Chromosome-level genome of Camellia lanceoleosa provides a valuable resource for understanding genome evolution and self-incompatibility.</title>
        <authorList>
            <person name="Gong W."/>
            <person name="Xiao S."/>
            <person name="Wang L."/>
            <person name="Liao Z."/>
            <person name="Chang Y."/>
            <person name="Mo W."/>
            <person name="Hu G."/>
            <person name="Li W."/>
            <person name="Zhao G."/>
            <person name="Zhu H."/>
            <person name="Hu X."/>
            <person name="Ji K."/>
            <person name="Xiang X."/>
            <person name="Song Q."/>
            <person name="Yuan D."/>
            <person name="Jin S."/>
            <person name="Zhang L."/>
        </authorList>
    </citation>
    <scope>NUCLEOTIDE SEQUENCE [LARGE SCALE GENOMIC DNA]</scope>
    <source>
        <strain evidence="1">SQ_2022a</strain>
    </source>
</reference>
<protein>
    <submittedName>
        <fullName evidence="1">Uncharacterized protein</fullName>
    </submittedName>
</protein>
<sequence>MQSSIDLSVGLYCSDDGGGSSGAEVADEERSSGPGDLRSRDDSAEKTMADRRLGFILEMKKMKRRETTTDRRIGFPLLVPTSSSPSPTATLATTLTAVKSTLATMVIAVVVGRRRGKRRNEGLGERWR</sequence>
<dbReference type="EMBL" id="CM045759">
    <property type="protein sequence ID" value="KAI8019013.1"/>
    <property type="molecule type" value="Genomic_DNA"/>
</dbReference>
<gene>
    <name evidence="1" type="ORF">LOK49_LG04G03097</name>
</gene>
<proteinExistence type="predicted"/>
<organism evidence="1 2">
    <name type="scientific">Camellia lanceoleosa</name>
    <dbReference type="NCBI Taxonomy" id="1840588"/>
    <lineage>
        <taxon>Eukaryota</taxon>
        <taxon>Viridiplantae</taxon>
        <taxon>Streptophyta</taxon>
        <taxon>Embryophyta</taxon>
        <taxon>Tracheophyta</taxon>
        <taxon>Spermatophyta</taxon>
        <taxon>Magnoliopsida</taxon>
        <taxon>eudicotyledons</taxon>
        <taxon>Gunneridae</taxon>
        <taxon>Pentapetalae</taxon>
        <taxon>asterids</taxon>
        <taxon>Ericales</taxon>
        <taxon>Theaceae</taxon>
        <taxon>Camellia</taxon>
    </lineage>
</organism>